<reference evidence="2" key="1">
    <citation type="submission" date="2018-08" db="EMBL/GenBank/DDBJ databases">
        <authorList>
            <person name="Chevrot R."/>
        </authorList>
    </citation>
    <scope>NUCLEOTIDE SEQUENCE [LARGE SCALE GENOMIC DNA]</scope>
</reference>
<dbReference type="Proteomes" id="UP000304148">
    <property type="component" value="Chromosome"/>
</dbReference>
<gene>
    <name evidence="1" type="ORF">PBLR_15509</name>
</gene>
<accession>A0A383RJC7</accession>
<dbReference type="AlphaFoldDB" id="A0A383RJC7"/>
<protein>
    <submittedName>
        <fullName evidence="1">Uncharacterized protein</fullName>
    </submittedName>
</protein>
<evidence type="ECO:0000313" key="1">
    <source>
        <dbReference type="EMBL" id="SYX87080.1"/>
    </source>
</evidence>
<evidence type="ECO:0000313" key="2">
    <source>
        <dbReference type="Proteomes" id="UP000304148"/>
    </source>
</evidence>
<proteinExistence type="predicted"/>
<name>A0A383RJC7_PAEAL</name>
<organism evidence="1 2">
    <name type="scientific">Paenibacillus alvei</name>
    <name type="common">Bacillus alvei</name>
    <dbReference type="NCBI Taxonomy" id="44250"/>
    <lineage>
        <taxon>Bacteria</taxon>
        <taxon>Bacillati</taxon>
        <taxon>Bacillota</taxon>
        <taxon>Bacilli</taxon>
        <taxon>Bacillales</taxon>
        <taxon>Paenibacillaceae</taxon>
        <taxon>Paenibacillus</taxon>
    </lineage>
</organism>
<dbReference type="EMBL" id="LS992241">
    <property type="protein sequence ID" value="SYX87080.1"/>
    <property type="molecule type" value="Genomic_DNA"/>
</dbReference>
<sequence>MCHWEWKEVVYLRERSVLRGRDGVWLMILSVMSNIIEVIFVERELLHAEFHCEMGNYDVQNPIICIG</sequence>